<proteinExistence type="predicted"/>
<dbReference type="InterPro" id="IPR019226">
    <property type="entry name" value="DUF2158"/>
</dbReference>
<keyword evidence="2" id="KW-1185">Reference proteome</keyword>
<comment type="caution">
    <text evidence="1">The sequence shown here is derived from an EMBL/GenBank/DDBJ whole genome shotgun (WGS) entry which is preliminary data.</text>
</comment>
<gene>
    <name evidence="1" type="ORF">GM658_12505</name>
</gene>
<reference evidence="1 2" key="1">
    <citation type="submission" date="2019-11" db="EMBL/GenBank/DDBJ databases">
        <title>Type strains purchased from KCTC, JCM and DSMZ.</title>
        <authorList>
            <person name="Lu H."/>
        </authorList>
    </citation>
    <scope>NUCLEOTIDE SEQUENCE [LARGE SCALE GENOMIC DNA]</scope>
    <source>
        <strain evidence="1 2">JCM 31587</strain>
    </source>
</reference>
<organism evidence="1 2">
    <name type="scientific">Massilia eburnea</name>
    <dbReference type="NCBI Taxonomy" id="1776165"/>
    <lineage>
        <taxon>Bacteria</taxon>
        <taxon>Pseudomonadati</taxon>
        <taxon>Pseudomonadota</taxon>
        <taxon>Betaproteobacteria</taxon>
        <taxon>Burkholderiales</taxon>
        <taxon>Oxalobacteraceae</taxon>
        <taxon>Telluria group</taxon>
        <taxon>Massilia</taxon>
    </lineage>
</organism>
<sequence>MGGPMSFVGAVFSAADLLPTYAPPSLREVMPGNRVMLRSGGPEMIVCDVTATGAAQCQWMVDGKLLNQAFPLECLTCFGAK</sequence>
<dbReference type="Pfam" id="PF09926">
    <property type="entry name" value="DUF2158"/>
    <property type="match status" value="1"/>
</dbReference>
<accession>A0A6L6QG10</accession>
<dbReference type="Proteomes" id="UP000472320">
    <property type="component" value="Unassembled WGS sequence"/>
</dbReference>
<evidence type="ECO:0000313" key="1">
    <source>
        <dbReference type="EMBL" id="MTW11418.1"/>
    </source>
</evidence>
<dbReference type="EMBL" id="WNKX01000008">
    <property type="protein sequence ID" value="MTW11418.1"/>
    <property type="molecule type" value="Genomic_DNA"/>
</dbReference>
<evidence type="ECO:0000313" key="2">
    <source>
        <dbReference type="Proteomes" id="UP000472320"/>
    </source>
</evidence>
<dbReference type="OrthoDB" id="7173769at2"/>
<name>A0A6L6QG10_9BURK</name>
<protein>
    <submittedName>
        <fullName evidence="1">DUF2158 domain-containing protein</fullName>
    </submittedName>
</protein>
<dbReference type="AlphaFoldDB" id="A0A6L6QG10"/>